<dbReference type="EMBL" id="JAKOOW010000033">
    <property type="protein sequence ID" value="MCG6504725.1"/>
    <property type="molecule type" value="Genomic_DNA"/>
</dbReference>
<feature type="domain" description="DNA methylase N-4/N-6" evidence="5">
    <location>
        <begin position="21"/>
        <end position="208"/>
    </location>
</feature>
<dbReference type="Pfam" id="PF01555">
    <property type="entry name" value="N6_N4_Mtase"/>
    <property type="match status" value="1"/>
</dbReference>
<dbReference type="PANTHER" id="PTHR13370">
    <property type="entry name" value="RNA METHYLASE-RELATED"/>
    <property type="match status" value="1"/>
</dbReference>
<accession>A0ABS9NPV7</accession>
<dbReference type="Gene3D" id="3.40.50.150">
    <property type="entry name" value="Vaccinia Virus protein VP39"/>
    <property type="match status" value="1"/>
</dbReference>
<dbReference type="InterPro" id="IPR029063">
    <property type="entry name" value="SAM-dependent_MTases_sf"/>
</dbReference>
<evidence type="ECO:0000313" key="6">
    <source>
        <dbReference type="EMBL" id="MCG6504725.1"/>
    </source>
</evidence>
<protein>
    <recommendedName>
        <fullName evidence="4">Methyltransferase</fullName>
        <ecNumber evidence="4">2.1.1.-</ecNumber>
    </recommendedName>
</protein>
<comment type="similarity">
    <text evidence="1 4">Belongs to the N(4)/N(6)-methyltransferase family.</text>
</comment>
<reference evidence="6 7" key="1">
    <citation type="submission" date="2022-02" db="EMBL/GenBank/DDBJ databases">
        <title>Genome sequence data of Kingella unionensis sp. nov. strain CICC 24913 (CCUG 75125).</title>
        <authorList>
            <person name="Xiao M."/>
        </authorList>
    </citation>
    <scope>NUCLEOTIDE SEQUENCE [LARGE SCALE GENOMIC DNA]</scope>
    <source>
        <strain evidence="6 7">CICC 24913</strain>
    </source>
</reference>
<dbReference type="PRINTS" id="PR00508">
    <property type="entry name" value="S21N4MTFRASE"/>
</dbReference>
<evidence type="ECO:0000259" key="5">
    <source>
        <dbReference type="Pfam" id="PF01555"/>
    </source>
</evidence>
<evidence type="ECO:0000256" key="4">
    <source>
        <dbReference type="RuleBase" id="RU362026"/>
    </source>
</evidence>
<evidence type="ECO:0000313" key="7">
    <source>
        <dbReference type="Proteomes" id="UP001298424"/>
    </source>
</evidence>
<evidence type="ECO:0000256" key="1">
    <source>
        <dbReference type="ARBA" id="ARBA00006594"/>
    </source>
</evidence>
<dbReference type="InterPro" id="IPR002052">
    <property type="entry name" value="DNA_methylase_N6_adenine_CS"/>
</dbReference>
<keyword evidence="7" id="KW-1185">Reference proteome</keyword>
<keyword evidence="3" id="KW-0808">Transferase</keyword>
<evidence type="ECO:0000256" key="2">
    <source>
        <dbReference type="ARBA" id="ARBA00022603"/>
    </source>
</evidence>
<dbReference type="PANTHER" id="PTHR13370:SF3">
    <property type="entry name" value="TRNA (GUANINE(10)-N2)-METHYLTRANSFERASE HOMOLOG"/>
    <property type="match status" value="1"/>
</dbReference>
<comment type="caution">
    <text evidence="6">The sequence shown here is derived from an EMBL/GenBank/DDBJ whole genome shotgun (WGS) entry which is preliminary data.</text>
</comment>
<dbReference type="InterPro" id="IPR001091">
    <property type="entry name" value="RM_Methyltransferase"/>
</dbReference>
<dbReference type="PROSITE" id="PS00092">
    <property type="entry name" value="N6_MTASE"/>
    <property type="match status" value="1"/>
</dbReference>
<dbReference type="InterPro" id="IPR002941">
    <property type="entry name" value="DNA_methylase_N4/N6"/>
</dbReference>
<dbReference type="Proteomes" id="UP001298424">
    <property type="component" value="Unassembled WGS sequence"/>
</dbReference>
<dbReference type="RefSeq" id="WP_238748257.1">
    <property type="nucleotide sequence ID" value="NZ_JAKOOW010000033.1"/>
</dbReference>
<gene>
    <name evidence="6" type="ORF">MB824_09470</name>
</gene>
<keyword evidence="2" id="KW-0489">Methyltransferase</keyword>
<evidence type="ECO:0000256" key="3">
    <source>
        <dbReference type="ARBA" id="ARBA00022679"/>
    </source>
</evidence>
<dbReference type="SUPFAM" id="SSF53335">
    <property type="entry name" value="S-adenosyl-L-methionine-dependent methyltransferases"/>
    <property type="match status" value="1"/>
</dbReference>
<organism evidence="6 7">
    <name type="scientific">Kingella pumchi</name>
    <dbReference type="NCBI Taxonomy" id="2779506"/>
    <lineage>
        <taxon>Bacteria</taxon>
        <taxon>Pseudomonadati</taxon>
        <taxon>Pseudomonadota</taxon>
        <taxon>Betaproteobacteria</taxon>
        <taxon>Neisseriales</taxon>
        <taxon>Neisseriaceae</taxon>
        <taxon>Kingella</taxon>
    </lineage>
</organism>
<name>A0ABS9NPV7_9NEIS</name>
<proteinExistence type="inferred from homology"/>
<sequence length="224" mass="25044">MKKLLQGDCLDLLKTLPDGSVDLILTDPPYYVGMTHNAQKATFTDLSMLRPFFMQLFGEFKRVAKQGAFVYVFTDWRTAPFLQPLLADMLDIKNMLVWDKIVGRVSPHYRNQHELILVATNGKTQRKVFSGNIICEKSFSSGAHSTNVKIHPTQKPVELLQRLILDGSDEGDTVLDCFMGSGSTGVACVNTGRKFIGMEIDEGYFKGAEAAIADAEEKRWQGLF</sequence>
<dbReference type="EC" id="2.1.1.-" evidence="4"/>